<dbReference type="Proteomes" id="UP000006238">
    <property type="component" value="Unassembled WGS sequence"/>
</dbReference>
<dbReference type="HOGENOM" id="CLU_033411_0_0_9"/>
<dbReference type="STRING" id="45851.BHV86_01540"/>
<feature type="compositionally biased region" description="Low complexity" evidence="1">
    <location>
        <begin position="301"/>
        <end position="327"/>
    </location>
</feature>
<keyword evidence="2" id="KW-1133">Transmembrane helix</keyword>
<comment type="caution">
    <text evidence="4">The sequence shown here is derived from an EMBL/GenBank/DDBJ whole genome shotgun (WGS) entry which is preliminary data.</text>
</comment>
<feature type="region of interest" description="Disordered" evidence="1">
    <location>
        <begin position="257"/>
        <end position="327"/>
    </location>
</feature>
<evidence type="ECO:0000313" key="4">
    <source>
        <dbReference type="EMBL" id="EFF67371.1"/>
    </source>
</evidence>
<dbReference type="InterPro" id="IPR018392">
    <property type="entry name" value="LysM"/>
</dbReference>
<reference evidence="4 5" key="1">
    <citation type="submission" date="2010-02" db="EMBL/GenBank/DDBJ databases">
        <authorList>
            <person name="Weinstock G."/>
            <person name="Sodergren E."/>
            <person name="Clifton S."/>
            <person name="Fulton L."/>
            <person name="Fulton B."/>
            <person name="Courtney L."/>
            <person name="Fronick C."/>
            <person name="Harrison M."/>
            <person name="Strong C."/>
            <person name="Farmer C."/>
            <person name="Delahaunty K."/>
            <person name="Markovic C."/>
            <person name="Hall O."/>
            <person name="Minx P."/>
            <person name="Tomlinson C."/>
            <person name="Mitreva M."/>
            <person name="Nelson J."/>
            <person name="Hou S."/>
            <person name="Wollam A."/>
            <person name="Pepin K.H."/>
            <person name="Johnson M."/>
            <person name="Bhonagiri V."/>
            <person name="Zhang X."/>
            <person name="Suruliraj S."/>
            <person name="Warren W."/>
            <person name="Chinwalla A."/>
            <person name="Mardis E.R."/>
            <person name="Wilson R.K."/>
        </authorList>
    </citation>
    <scope>NUCLEOTIDE SEQUENCE [LARGE SCALE GENOMIC DNA]</scope>
    <source>
        <strain evidence="4 5">DSM 2876</strain>
    </source>
</reference>
<evidence type="ECO:0000259" key="3">
    <source>
        <dbReference type="PROSITE" id="PS51782"/>
    </source>
</evidence>
<protein>
    <submittedName>
        <fullName evidence="4">LysM domain protein</fullName>
    </submittedName>
</protein>
<keyword evidence="2" id="KW-0812">Transmembrane</keyword>
<evidence type="ECO:0000256" key="2">
    <source>
        <dbReference type="SAM" id="Phobius"/>
    </source>
</evidence>
<dbReference type="SMART" id="SM00257">
    <property type="entry name" value="LysM"/>
    <property type="match status" value="1"/>
</dbReference>
<dbReference type="Gene3D" id="3.40.140.10">
    <property type="entry name" value="Cytidine Deaminase, domain 2"/>
    <property type="match status" value="1"/>
</dbReference>
<dbReference type="Gene3D" id="3.10.350.10">
    <property type="entry name" value="LysM domain"/>
    <property type="match status" value="1"/>
</dbReference>
<evidence type="ECO:0000313" key="5">
    <source>
        <dbReference type="Proteomes" id="UP000006238"/>
    </source>
</evidence>
<name>D4S302_9FIRM</name>
<evidence type="ECO:0000256" key="1">
    <source>
        <dbReference type="SAM" id="MobiDB-lite"/>
    </source>
</evidence>
<dbReference type="PROSITE" id="PS51782">
    <property type="entry name" value="LYSM"/>
    <property type="match status" value="1"/>
</dbReference>
<dbReference type="Pfam" id="PF01476">
    <property type="entry name" value="LysM"/>
    <property type="match status" value="1"/>
</dbReference>
<feature type="compositionally biased region" description="Basic and acidic residues" evidence="1">
    <location>
        <begin position="257"/>
        <end position="267"/>
    </location>
</feature>
<keyword evidence="2" id="KW-0472">Membrane</keyword>
<gene>
    <name evidence="4" type="ORF">BUTYVIB_02454</name>
</gene>
<dbReference type="eggNOG" id="COG1388">
    <property type="taxonomic scope" value="Bacteria"/>
</dbReference>
<dbReference type="SUPFAM" id="SSF54106">
    <property type="entry name" value="LysM domain"/>
    <property type="match status" value="1"/>
</dbReference>
<dbReference type="EMBL" id="ABWN01000042">
    <property type="protein sequence ID" value="EFF67371.1"/>
    <property type="molecule type" value="Genomic_DNA"/>
</dbReference>
<feature type="transmembrane region" description="Helical" evidence="2">
    <location>
        <begin position="230"/>
        <end position="250"/>
    </location>
</feature>
<organism evidence="4 5">
    <name type="scientific">Eshraghiella crossota DSM 2876</name>
    <dbReference type="NCBI Taxonomy" id="511680"/>
    <lineage>
        <taxon>Bacteria</taxon>
        <taxon>Bacillati</taxon>
        <taxon>Bacillota</taxon>
        <taxon>Clostridia</taxon>
        <taxon>Lachnospirales</taxon>
        <taxon>Lachnospiraceae</taxon>
        <taxon>Eshraghiella</taxon>
    </lineage>
</organism>
<keyword evidence="5" id="KW-1185">Reference proteome</keyword>
<sequence>MTARRFLKMEVIYGNKKNNQEVKLPLNIKKYGKTDGRCKVYIEDYAYTFINGLKQDEYEDGITGLLLGEVKKNNEGTYIFVKGAVEVTNAAVFADRIAFTEETWPIANSRVREFFPDMKIIGWYLNSTTISDMEIIKKAHKESFNEEDNIFFMINPKDNSPKLFMGSKGNLKALDGYTVYYEKNEEMQNYMTDVRKDHAEFSDEFSDESTGRYRQMLNEKRTASKSTKRNFTIIYGLSMFLLIVVLIIGVNNINSYDKMKDKTDGETKIAGSEDPTTKKNTPVESVNGDVETTPKQEEAETTTPAESPTTKPTEPETTTPAPTEAATTAAQYDTYTVKAGDSFISICKQFYGNENMADVGLIRDANNMGENDELLIGMEIKIPRK</sequence>
<dbReference type="CDD" id="cd00118">
    <property type="entry name" value="LysM"/>
    <property type="match status" value="1"/>
</dbReference>
<dbReference type="AlphaFoldDB" id="D4S302"/>
<accession>D4S302</accession>
<proteinExistence type="predicted"/>
<dbReference type="InterPro" id="IPR036779">
    <property type="entry name" value="LysM_dom_sf"/>
</dbReference>
<feature type="domain" description="LysM" evidence="3">
    <location>
        <begin position="333"/>
        <end position="382"/>
    </location>
</feature>